<evidence type="ECO:0000256" key="1">
    <source>
        <dbReference type="ARBA" id="ARBA00004141"/>
    </source>
</evidence>
<comment type="similarity">
    <text evidence="2">Belongs to the mitochondrial carrier (TC 2.A.29) family.</text>
</comment>
<evidence type="ECO:0000313" key="11">
    <source>
        <dbReference type="Proteomes" id="UP000816034"/>
    </source>
</evidence>
<comment type="subcellular location">
    <subcellularLocation>
        <location evidence="1">Membrane</location>
        <topology evidence="1">Multi-pass membrane protein</topology>
    </subcellularLocation>
</comment>
<dbReference type="Pfam" id="PF00153">
    <property type="entry name" value="Mito_carr"/>
    <property type="match status" value="3"/>
</dbReference>
<dbReference type="Proteomes" id="UP000816034">
    <property type="component" value="Unassembled WGS sequence"/>
</dbReference>
<evidence type="ECO:0000256" key="5">
    <source>
        <dbReference type="ARBA" id="ARBA00022737"/>
    </source>
</evidence>
<feature type="repeat" description="Solcar" evidence="8">
    <location>
        <begin position="82"/>
        <end position="166"/>
    </location>
</feature>
<dbReference type="PROSITE" id="PS50920">
    <property type="entry name" value="SOLCAR"/>
    <property type="match status" value="2"/>
</dbReference>
<dbReference type="InterPro" id="IPR029033">
    <property type="entry name" value="His_PPase_superfam"/>
</dbReference>
<name>A0AA88GKX3_NAELO</name>
<keyword evidence="6 9" id="KW-1133">Transmembrane helix</keyword>
<dbReference type="EMBL" id="PYSW02000030">
    <property type="protein sequence ID" value="KAG2379021.1"/>
    <property type="molecule type" value="Genomic_DNA"/>
</dbReference>
<dbReference type="InterPro" id="IPR018108">
    <property type="entry name" value="MCP_transmembrane"/>
</dbReference>
<protein>
    <submittedName>
        <fullName evidence="10">Uncharacterized protein</fullName>
    </submittedName>
</protein>
<dbReference type="Gene3D" id="1.50.40.10">
    <property type="entry name" value="Mitochondrial carrier domain"/>
    <property type="match status" value="1"/>
</dbReference>
<sequence length="704" mass="78336">MSAQKQLSTSQNFIFGGLSGCLATVVIQPTDFLKTRMQLLGEGKEHPSPILLGVFNTLIDYFTTSKTITDESGKTKVTTVQPNFAIKIGCGMVGGAIGAVVGNPADLSLVRMTSGRYGYKNVFDALIQVSKNEGVLTLWRGCSPTVVRAIVLNAAQLGVYAQAKQSLLSMGIIKKDGVGLHVSASLIAGYVCTVVSLPIDLTKTRLQSMQQGQSQVYSGAFDVLTKTIKAEGVMSLWKGFWPYFARLGPQTILTWTFLEQFREYFGHTILKVIACVLVMFMCNEYSIGATPTSEGVLQVHVISRHCDRLPITPLKIPNDPVDWVKLSNLQLGDLTGLGQEQCKTMGDIIRKRYLEEGSSFKIMGIDSTYNSEQFYFRSTEIYRTLMSMFSISMGLFPQDHGRMQFALPNGTQAIPIRTVQEDMDALLIGFSFCNTVIRRMQAVHTSKQASTFFSTNRELIDKMYNVTGWNTGDDTIGTLFDLMTVQRAHNMLKLNWINENWDKVDQLRNDFLLMLYNYAVIGKEGSSILISTILNQMTELKKKYVHYSAHDTTLQSVTASLKLNDKDYPYLGYQPKYGAHLAFELHQMNDGTRAVRLVHGSQFNDANFTSLTLKSLGCTSEFCPFDTFKRLATEQSTVFDWCSACDNYGRDVCAAQFLKSNESSTIAFLISTPVLALTNAITLIVAIVCCARAQYNKSKYTQIN</sequence>
<gene>
    <name evidence="10" type="ORF">C9374_007659</name>
</gene>
<dbReference type="SUPFAM" id="SSF103506">
    <property type="entry name" value="Mitochondrial carrier"/>
    <property type="match status" value="1"/>
</dbReference>
<evidence type="ECO:0000256" key="9">
    <source>
        <dbReference type="SAM" id="Phobius"/>
    </source>
</evidence>
<evidence type="ECO:0000256" key="8">
    <source>
        <dbReference type="PROSITE-ProRule" id="PRU00282"/>
    </source>
</evidence>
<reference evidence="10 11" key="1">
    <citation type="journal article" date="2018" name="BMC Genomics">
        <title>The genome of Naegleria lovaniensis, the basis for a comparative approach to unravel pathogenicity factors of the human pathogenic amoeba N. fowleri.</title>
        <authorList>
            <person name="Liechti N."/>
            <person name="Schurch N."/>
            <person name="Bruggmann R."/>
            <person name="Wittwer M."/>
        </authorList>
    </citation>
    <scope>NUCLEOTIDE SEQUENCE [LARGE SCALE GENOMIC DNA]</scope>
    <source>
        <strain evidence="10 11">ATCC 30569</strain>
    </source>
</reference>
<dbReference type="InterPro" id="IPR050391">
    <property type="entry name" value="Mito_Metabolite_Transporter"/>
</dbReference>
<feature type="repeat" description="Solcar" evidence="8">
    <location>
        <begin position="176"/>
        <end position="264"/>
    </location>
</feature>
<dbReference type="AlphaFoldDB" id="A0AA88GKX3"/>
<dbReference type="RefSeq" id="XP_044546283.1">
    <property type="nucleotide sequence ID" value="XM_044697648.1"/>
</dbReference>
<keyword evidence="4 8" id="KW-0812">Transmembrane</keyword>
<dbReference type="SUPFAM" id="SSF53254">
    <property type="entry name" value="Phosphoglycerate mutase-like"/>
    <property type="match status" value="1"/>
</dbReference>
<dbReference type="GO" id="GO:0016020">
    <property type="term" value="C:membrane"/>
    <property type="evidence" value="ECO:0007669"/>
    <property type="project" value="UniProtKB-SubCell"/>
</dbReference>
<accession>A0AA88GKX3</accession>
<keyword evidence="5" id="KW-0677">Repeat</keyword>
<feature type="transmembrane region" description="Helical" evidence="9">
    <location>
        <begin position="666"/>
        <end position="691"/>
    </location>
</feature>
<comment type="caution">
    <text evidence="10">The sequence shown here is derived from an EMBL/GenBank/DDBJ whole genome shotgun (WGS) entry which is preliminary data.</text>
</comment>
<evidence type="ECO:0000256" key="2">
    <source>
        <dbReference type="ARBA" id="ARBA00006375"/>
    </source>
</evidence>
<evidence type="ECO:0000256" key="7">
    <source>
        <dbReference type="ARBA" id="ARBA00023136"/>
    </source>
</evidence>
<keyword evidence="7 8" id="KW-0472">Membrane</keyword>
<proteinExistence type="inferred from homology"/>
<evidence type="ECO:0000256" key="6">
    <source>
        <dbReference type="ARBA" id="ARBA00022989"/>
    </source>
</evidence>
<keyword evidence="3" id="KW-0813">Transport</keyword>
<evidence type="ECO:0000256" key="4">
    <source>
        <dbReference type="ARBA" id="ARBA00022692"/>
    </source>
</evidence>
<dbReference type="Gene3D" id="3.40.50.1240">
    <property type="entry name" value="Phosphoglycerate mutase-like"/>
    <property type="match status" value="1"/>
</dbReference>
<dbReference type="PANTHER" id="PTHR45618">
    <property type="entry name" value="MITOCHONDRIAL DICARBOXYLATE CARRIER-RELATED"/>
    <property type="match status" value="1"/>
</dbReference>
<keyword evidence="11" id="KW-1185">Reference proteome</keyword>
<dbReference type="InterPro" id="IPR000560">
    <property type="entry name" value="His_Pase_clade-2"/>
</dbReference>
<dbReference type="CDD" id="cd07061">
    <property type="entry name" value="HP_HAP_like"/>
    <property type="match status" value="1"/>
</dbReference>
<dbReference type="Pfam" id="PF00328">
    <property type="entry name" value="His_Phos_2"/>
    <property type="match status" value="1"/>
</dbReference>
<organism evidence="10 11">
    <name type="scientific">Naegleria lovaniensis</name>
    <name type="common">Amoeba</name>
    <dbReference type="NCBI Taxonomy" id="51637"/>
    <lineage>
        <taxon>Eukaryota</taxon>
        <taxon>Discoba</taxon>
        <taxon>Heterolobosea</taxon>
        <taxon>Tetramitia</taxon>
        <taxon>Eutetramitia</taxon>
        <taxon>Vahlkampfiidae</taxon>
        <taxon>Naegleria</taxon>
    </lineage>
</organism>
<evidence type="ECO:0000256" key="3">
    <source>
        <dbReference type="ARBA" id="ARBA00022448"/>
    </source>
</evidence>
<dbReference type="PROSITE" id="PS51257">
    <property type="entry name" value="PROKAR_LIPOPROTEIN"/>
    <property type="match status" value="1"/>
</dbReference>
<evidence type="ECO:0000313" key="10">
    <source>
        <dbReference type="EMBL" id="KAG2379021.1"/>
    </source>
</evidence>
<dbReference type="InterPro" id="IPR023395">
    <property type="entry name" value="MCP_dom_sf"/>
</dbReference>
<dbReference type="GeneID" id="68100113"/>